<keyword evidence="1" id="KW-0596">Phosphopantetheine</keyword>
<feature type="domain" description="Carrier" evidence="3">
    <location>
        <begin position="22"/>
        <end position="96"/>
    </location>
</feature>
<dbReference type="PROSITE" id="PS00012">
    <property type="entry name" value="PHOSPHOPANTETHEINE"/>
    <property type="match status" value="1"/>
</dbReference>
<evidence type="ECO:0000313" key="4">
    <source>
        <dbReference type="EMBL" id="MEW9306784.1"/>
    </source>
</evidence>
<dbReference type="SUPFAM" id="SSF47336">
    <property type="entry name" value="ACP-like"/>
    <property type="match status" value="1"/>
</dbReference>
<comment type="caution">
    <text evidence="4">The sequence shown here is derived from an EMBL/GenBank/DDBJ whole genome shotgun (WGS) entry which is preliminary data.</text>
</comment>
<keyword evidence="5" id="KW-1185">Reference proteome</keyword>
<keyword evidence="2" id="KW-0597">Phosphoprotein</keyword>
<dbReference type="PROSITE" id="PS50075">
    <property type="entry name" value="CARRIER"/>
    <property type="match status" value="1"/>
</dbReference>
<gene>
    <name evidence="4" type="ORF">ABXS05_14630</name>
</gene>
<evidence type="ECO:0000256" key="2">
    <source>
        <dbReference type="ARBA" id="ARBA00022553"/>
    </source>
</evidence>
<dbReference type="InterPro" id="IPR036736">
    <property type="entry name" value="ACP-like_sf"/>
</dbReference>
<dbReference type="EMBL" id="JBFNQD010000004">
    <property type="protein sequence ID" value="MEW9306784.1"/>
    <property type="molecule type" value="Genomic_DNA"/>
</dbReference>
<evidence type="ECO:0000256" key="1">
    <source>
        <dbReference type="ARBA" id="ARBA00022450"/>
    </source>
</evidence>
<protein>
    <submittedName>
        <fullName evidence="4">Phosphopantetheine-binding protein</fullName>
    </submittedName>
</protein>
<dbReference type="Proteomes" id="UP001555786">
    <property type="component" value="Unassembled WGS sequence"/>
</dbReference>
<dbReference type="Pfam" id="PF00550">
    <property type="entry name" value="PP-binding"/>
    <property type="match status" value="1"/>
</dbReference>
<sequence>MTIMTTENALSVRMREAAPERMPSLERIRQEVAEVLDLAPEDVPEELNLIEIGLHSLAIMTLIGPISRLAGVRLDYADLAATPTVRAWNALIERKRAAAL</sequence>
<dbReference type="Gene3D" id="1.10.1200.10">
    <property type="entry name" value="ACP-like"/>
    <property type="match status" value="1"/>
</dbReference>
<dbReference type="InterPro" id="IPR006162">
    <property type="entry name" value="Ppantetheine_attach_site"/>
</dbReference>
<name>A0ABV3PN88_9HYPH</name>
<organism evidence="4 5">
    <name type="scientific">Labrys neptuniae</name>
    <dbReference type="NCBI Taxonomy" id="376174"/>
    <lineage>
        <taxon>Bacteria</taxon>
        <taxon>Pseudomonadati</taxon>
        <taxon>Pseudomonadota</taxon>
        <taxon>Alphaproteobacteria</taxon>
        <taxon>Hyphomicrobiales</taxon>
        <taxon>Xanthobacteraceae</taxon>
        <taxon>Labrys</taxon>
    </lineage>
</organism>
<evidence type="ECO:0000313" key="5">
    <source>
        <dbReference type="Proteomes" id="UP001555786"/>
    </source>
</evidence>
<evidence type="ECO:0000259" key="3">
    <source>
        <dbReference type="PROSITE" id="PS50075"/>
    </source>
</evidence>
<reference evidence="4 5" key="1">
    <citation type="submission" date="2024-07" db="EMBL/GenBank/DDBJ databases">
        <title>Description of Labrys sedimenti sp. nov., isolated from a diclofenac-degrading enrichment culture.</title>
        <authorList>
            <person name="Tancsics A."/>
            <person name="Csepanyi A."/>
        </authorList>
    </citation>
    <scope>NUCLEOTIDE SEQUENCE [LARGE SCALE GENOMIC DNA]</scope>
    <source>
        <strain evidence="4 5">LMG 23578</strain>
    </source>
</reference>
<proteinExistence type="predicted"/>
<dbReference type="RefSeq" id="WP_367624409.1">
    <property type="nucleotide sequence ID" value="NZ_JBFNQD010000004.1"/>
</dbReference>
<accession>A0ABV3PN88</accession>
<dbReference type="InterPro" id="IPR009081">
    <property type="entry name" value="PP-bd_ACP"/>
</dbReference>